<dbReference type="PANTHER" id="PTHR44757">
    <property type="entry name" value="DIGUANYLATE CYCLASE DGCP"/>
    <property type="match status" value="1"/>
</dbReference>
<name>A0A848GAT5_9RHOO</name>
<dbReference type="NCBIfam" id="TIGR00254">
    <property type="entry name" value="GGDEF"/>
    <property type="match status" value="1"/>
</dbReference>
<dbReference type="PANTHER" id="PTHR44757:SF2">
    <property type="entry name" value="BIOFILM ARCHITECTURE MAINTENANCE PROTEIN MBAA"/>
    <property type="match status" value="1"/>
</dbReference>
<feature type="modified residue" description="4-aspartylphosphate" evidence="1">
    <location>
        <position position="56"/>
    </location>
</feature>
<evidence type="ECO:0000259" key="2">
    <source>
        <dbReference type="PROSITE" id="PS50110"/>
    </source>
</evidence>
<dbReference type="InterPro" id="IPR001789">
    <property type="entry name" value="Sig_transdc_resp-reg_receiver"/>
</dbReference>
<dbReference type="InterPro" id="IPR035919">
    <property type="entry name" value="EAL_sf"/>
</dbReference>
<dbReference type="CDD" id="cd00156">
    <property type="entry name" value="REC"/>
    <property type="match status" value="1"/>
</dbReference>
<dbReference type="CDD" id="cd01949">
    <property type="entry name" value="GGDEF"/>
    <property type="match status" value="1"/>
</dbReference>
<dbReference type="CDD" id="cd01948">
    <property type="entry name" value="EAL"/>
    <property type="match status" value="1"/>
</dbReference>
<evidence type="ECO:0000256" key="1">
    <source>
        <dbReference type="PROSITE-ProRule" id="PRU00169"/>
    </source>
</evidence>
<dbReference type="FunFam" id="3.20.20.450:FF:000001">
    <property type="entry name" value="Cyclic di-GMP phosphodiesterase yahA"/>
    <property type="match status" value="1"/>
</dbReference>
<sequence>MTSNVLLVEDNPGDARLIQEMLADANGDHFRLWRADRLSDGLDMLSSGDIGVVLLDLSLPDSLGMETFCTMFAHAPQVPIIVLTGTDDEVMALHAVKTGAQDYLIKGEVNSNLLLRAMRYAMERKEAERALRESEERYALAAAGANDGLWDWNLQSGHAYFSPRWKSMLGFADGDIGSAPEDWLSRIHPDDIDAFRQELRHHQQAAAPPLHTEYRILTRNGSWRWMLCRGMAVHDKDGQPLRMAGSQTDIHARKLAEERLLQDALRDGLTGLSNRNLVTHRLHQAIERLQRQPERCFAVLFLDLDRFKNVNDSLGHTTGDRLLIECGRRLGLCCRPNDTLARLGGDEFVLLLEDIDDATDAIRVADRIQRQFATPFVVDAYELFMNCSIGIALSGPEYRHPDELLRDADTAMYRAKADGKACYAIFDADMHHRAVAALDMESNLRRAIDRHEFVLYYQPVIALDSGRIAGFEALIRWPRGEYGIVSPAEFIPLAEETGLILAIGRWAIREACRQLREWQARNPGLADLTMGVNLSARQFSEESLVDQVADALAESGLGPSSLKLEITESVLMVNAQLALAKLGRLRAMGIRVSIDDFGTGYSSLSYLQRFPIDSLKIDQSFIHGMEATQEGTEIVRAILNLGQALRLEVIAEGTESLAQVDALRAMGCPYAQGYHFSRPVPPDVAAALLLSRRPA</sequence>
<dbReference type="Pfam" id="PF08447">
    <property type="entry name" value="PAS_3"/>
    <property type="match status" value="1"/>
</dbReference>
<dbReference type="InterPro" id="IPR035965">
    <property type="entry name" value="PAS-like_dom_sf"/>
</dbReference>
<dbReference type="Gene3D" id="3.30.70.270">
    <property type="match status" value="1"/>
</dbReference>
<dbReference type="SUPFAM" id="SSF52172">
    <property type="entry name" value="CheY-like"/>
    <property type="match status" value="1"/>
</dbReference>
<dbReference type="SMART" id="SM00448">
    <property type="entry name" value="REC"/>
    <property type="match status" value="1"/>
</dbReference>
<dbReference type="SUPFAM" id="SSF55073">
    <property type="entry name" value="Nucleotide cyclase"/>
    <property type="match status" value="1"/>
</dbReference>
<dbReference type="Gene3D" id="3.20.20.450">
    <property type="entry name" value="EAL domain"/>
    <property type="match status" value="1"/>
</dbReference>
<dbReference type="PROSITE" id="PS50110">
    <property type="entry name" value="RESPONSE_REGULATORY"/>
    <property type="match status" value="1"/>
</dbReference>
<dbReference type="SMART" id="SM00267">
    <property type="entry name" value="GGDEF"/>
    <property type="match status" value="1"/>
</dbReference>
<dbReference type="AlphaFoldDB" id="A0A848GAT5"/>
<dbReference type="InterPro" id="IPR000014">
    <property type="entry name" value="PAS"/>
</dbReference>
<evidence type="ECO:0000259" key="4">
    <source>
        <dbReference type="PROSITE" id="PS50883"/>
    </source>
</evidence>
<dbReference type="InterPro" id="IPR000700">
    <property type="entry name" value="PAS-assoc_C"/>
</dbReference>
<dbReference type="Pfam" id="PF00990">
    <property type="entry name" value="GGDEF"/>
    <property type="match status" value="1"/>
</dbReference>
<dbReference type="SUPFAM" id="SSF55785">
    <property type="entry name" value="PYP-like sensor domain (PAS domain)"/>
    <property type="match status" value="1"/>
</dbReference>
<dbReference type="SMART" id="SM00086">
    <property type="entry name" value="PAC"/>
    <property type="match status" value="1"/>
</dbReference>
<feature type="domain" description="EAL" evidence="4">
    <location>
        <begin position="437"/>
        <end position="693"/>
    </location>
</feature>
<comment type="caution">
    <text evidence="6">The sequence shown here is derived from an EMBL/GenBank/DDBJ whole genome shotgun (WGS) entry which is preliminary data.</text>
</comment>
<gene>
    <name evidence="6" type="ORF">HHL15_23020</name>
</gene>
<dbReference type="GO" id="GO:0000160">
    <property type="term" value="P:phosphorelay signal transduction system"/>
    <property type="evidence" value="ECO:0007669"/>
    <property type="project" value="InterPro"/>
</dbReference>
<keyword evidence="1" id="KW-0597">Phosphoprotein</keyword>
<dbReference type="NCBIfam" id="TIGR00229">
    <property type="entry name" value="sensory_box"/>
    <property type="match status" value="1"/>
</dbReference>
<dbReference type="InterPro" id="IPR013655">
    <property type="entry name" value="PAS_fold_3"/>
</dbReference>
<feature type="domain" description="GGDEF" evidence="5">
    <location>
        <begin position="295"/>
        <end position="428"/>
    </location>
</feature>
<dbReference type="SMART" id="SM00091">
    <property type="entry name" value="PAS"/>
    <property type="match status" value="1"/>
</dbReference>
<dbReference type="PROSITE" id="PS50887">
    <property type="entry name" value="GGDEF"/>
    <property type="match status" value="1"/>
</dbReference>
<dbReference type="InterPro" id="IPR029787">
    <property type="entry name" value="Nucleotide_cyclase"/>
</dbReference>
<dbReference type="Pfam" id="PF00563">
    <property type="entry name" value="EAL"/>
    <property type="match status" value="1"/>
</dbReference>
<evidence type="ECO:0000259" key="5">
    <source>
        <dbReference type="PROSITE" id="PS50887"/>
    </source>
</evidence>
<dbReference type="Gene3D" id="3.30.450.20">
    <property type="entry name" value="PAS domain"/>
    <property type="match status" value="1"/>
</dbReference>
<dbReference type="Gene3D" id="3.40.50.2300">
    <property type="match status" value="1"/>
</dbReference>
<reference evidence="6 7" key="1">
    <citation type="submission" date="2020-04" db="EMBL/GenBank/DDBJ databases">
        <title>Zoogloea sp. G-4-1-14 isolated from soil.</title>
        <authorList>
            <person name="Dahal R.H."/>
        </authorList>
    </citation>
    <scope>NUCLEOTIDE SEQUENCE [LARGE SCALE GENOMIC DNA]</scope>
    <source>
        <strain evidence="6 7">G-4-1-14</strain>
    </source>
</reference>
<evidence type="ECO:0000313" key="6">
    <source>
        <dbReference type="EMBL" id="NML28639.1"/>
    </source>
</evidence>
<dbReference type="SUPFAM" id="SSF141868">
    <property type="entry name" value="EAL domain-like"/>
    <property type="match status" value="1"/>
</dbReference>
<dbReference type="Pfam" id="PF00072">
    <property type="entry name" value="Response_reg"/>
    <property type="match status" value="1"/>
</dbReference>
<organism evidence="6 7">
    <name type="scientific">Zoogloea dura</name>
    <dbReference type="NCBI Taxonomy" id="2728840"/>
    <lineage>
        <taxon>Bacteria</taxon>
        <taxon>Pseudomonadati</taxon>
        <taxon>Pseudomonadota</taxon>
        <taxon>Betaproteobacteria</taxon>
        <taxon>Rhodocyclales</taxon>
        <taxon>Zoogloeaceae</taxon>
        <taxon>Zoogloea</taxon>
    </lineage>
</organism>
<dbReference type="InterPro" id="IPR000160">
    <property type="entry name" value="GGDEF_dom"/>
</dbReference>
<dbReference type="InterPro" id="IPR043128">
    <property type="entry name" value="Rev_trsase/Diguanyl_cyclase"/>
</dbReference>
<dbReference type="EMBL" id="JABBGA010000031">
    <property type="protein sequence ID" value="NML28639.1"/>
    <property type="molecule type" value="Genomic_DNA"/>
</dbReference>
<dbReference type="RefSeq" id="WP_169148162.1">
    <property type="nucleotide sequence ID" value="NZ_JABBGA010000031.1"/>
</dbReference>
<dbReference type="Proteomes" id="UP000580043">
    <property type="component" value="Unassembled WGS sequence"/>
</dbReference>
<accession>A0A848GAT5</accession>
<dbReference type="CDD" id="cd00130">
    <property type="entry name" value="PAS"/>
    <property type="match status" value="1"/>
</dbReference>
<dbReference type="InterPro" id="IPR001633">
    <property type="entry name" value="EAL_dom"/>
</dbReference>
<evidence type="ECO:0000259" key="3">
    <source>
        <dbReference type="PROSITE" id="PS50113"/>
    </source>
</evidence>
<dbReference type="SMART" id="SM00052">
    <property type="entry name" value="EAL"/>
    <property type="match status" value="1"/>
</dbReference>
<evidence type="ECO:0000313" key="7">
    <source>
        <dbReference type="Proteomes" id="UP000580043"/>
    </source>
</evidence>
<dbReference type="PROSITE" id="PS50883">
    <property type="entry name" value="EAL"/>
    <property type="match status" value="1"/>
</dbReference>
<dbReference type="InterPro" id="IPR052155">
    <property type="entry name" value="Biofilm_reg_signaling"/>
</dbReference>
<dbReference type="PROSITE" id="PS50113">
    <property type="entry name" value="PAC"/>
    <property type="match status" value="1"/>
</dbReference>
<proteinExistence type="predicted"/>
<feature type="domain" description="Response regulatory" evidence="2">
    <location>
        <begin position="4"/>
        <end position="121"/>
    </location>
</feature>
<protein>
    <submittedName>
        <fullName evidence="6">EAL domain-containing protein</fullName>
    </submittedName>
</protein>
<dbReference type="InterPro" id="IPR001610">
    <property type="entry name" value="PAC"/>
</dbReference>
<dbReference type="InterPro" id="IPR011006">
    <property type="entry name" value="CheY-like_superfamily"/>
</dbReference>
<feature type="domain" description="PAC" evidence="3">
    <location>
        <begin position="210"/>
        <end position="262"/>
    </location>
</feature>
<keyword evidence="7" id="KW-1185">Reference proteome</keyword>